<dbReference type="InterPro" id="IPR050281">
    <property type="entry name" value="Flavin_monoamine_oxidase"/>
</dbReference>
<dbReference type="PANTHER" id="PTHR10742">
    <property type="entry name" value="FLAVIN MONOAMINE OXIDASE"/>
    <property type="match status" value="1"/>
</dbReference>
<dbReference type="Proteomes" id="UP001497453">
    <property type="component" value="Chromosome 9"/>
</dbReference>
<dbReference type="EMBL" id="OZ037952">
    <property type="protein sequence ID" value="CAL1716004.1"/>
    <property type="molecule type" value="Genomic_DNA"/>
</dbReference>
<dbReference type="InterPro" id="IPR002937">
    <property type="entry name" value="Amino_oxidase"/>
</dbReference>
<dbReference type="InterPro" id="IPR036188">
    <property type="entry name" value="FAD/NAD-bd_sf"/>
</dbReference>
<dbReference type="PANTHER" id="PTHR10742:SF342">
    <property type="entry name" value="AMINE OXIDASE"/>
    <property type="match status" value="1"/>
</dbReference>
<evidence type="ECO:0000313" key="2">
    <source>
        <dbReference type="EMBL" id="CAL1716004.1"/>
    </source>
</evidence>
<proteinExistence type="predicted"/>
<gene>
    <name evidence="2" type="ORF">GFSPODELE1_LOCUS10534</name>
</gene>
<feature type="domain" description="Amine oxidase" evidence="1">
    <location>
        <begin position="74"/>
        <end position="513"/>
    </location>
</feature>
<reference evidence="3" key="1">
    <citation type="submission" date="2024-04" db="EMBL/GenBank/DDBJ databases">
        <authorList>
            <person name="Shaw F."/>
            <person name="Minotto A."/>
        </authorList>
    </citation>
    <scope>NUCLEOTIDE SEQUENCE [LARGE SCALE GENOMIC DNA]</scope>
</reference>
<dbReference type="Gene3D" id="3.90.660.10">
    <property type="match status" value="1"/>
</dbReference>
<dbReference type="Gene3D" id="1.10.10.1620">
    <property type="match status" value="1"/>
</dbReference>
<dbReference type="Pfam" id="PF01593">
    <property type="entry name" value="Amino_oxidase"/>
    <property type="match status" value="1"/>
</dbReference>
<dbReference type="SUPFAM" id="SSF51905">
    <property type="entry name" value="FAD/NAD(P)-binding domain"/>
    <property type="match status" value="1"/>
</dbReference>
<name>A0ABP1EAZ0_9APHY</name>
<keyword evidence="3" id="KW-1185">Reference proteome</keyword>
<evidence type="ECO:0000313" key="3">
    <source>
        <dbReference type="Proteomes" id="UP001497453"/>
    </source>
</evidence>
<dbReference type="SUPFAM" id="SSF54373">
    <property type="entry name" value="FAD-linked reductases, C-terminal domain"/>
    <property type="match status" value="1"/>
</dbReference>
<accession>A0ABP1EAZ0</accession>
<protein>
    <recommendedName>
        <fullName evidence="1">Amine oxidase domain-containing protein</fullName>
    </recommendedName>
</protein>
<organism evidence="2 3">
    <name type="scientific">Somion occarium</name>
    <dbReference type="NCBI Taxonomy" id="3059160"/>
    <lineage>
        <taxon>Eukaryota</taxon>
        <taxon>Fungi</taxon>
        <taxon>Dikarya</taxon>
        <taxon>Basidiomycota</taxon>
        <taxon>Agaricomycotina</taxon>
        <taxon>Agaricomycetes</taxon>
        <taxon>Polyporales</taxon>
        <taxon>Cerrenaceae</taxon>
        <taxon>Somion</taxon>
    </lineage>
</organism>
<dbReference type="Gene3D" id="3.50.50.60">
    <property type="entry name" value="FAD/NAD(P)-binding domain"/>
    <property type="match status" value="1"/>
</dbReference>
<sequence>MSDILALSKLEIPNNTGLSVRTRYAARILRDAVTQTYRRRHRLAADTSLPQWRLPDSDETSAWQGKVCIVGAGVAGLYFAMQLEKAGIDFDIVEASDRIGGRVNTHHFTEGDKIAHDYYDIGAMRFPHIRIMDPVFKLFKDLNVDIQPYYLSNPKTPNLFDNASVTSSEMGDILTKLSDAVEPFITLLEKDWDQGFKALMQADQYSTRQWLIQEQGLSFDEISRLETYSTGTGMFEQAFSETVLDHFDFDVAKDWSRVEGGTSSLIAAMERKLATTPQLNKRVTAIGLSLDRNKTEVTISGETFPRTYEAVINTTTMGCLGQMDLSRLELNSRQQTAIRALSYDKACKVAIKFKNAWWDGLGVSLGSGGSSWLDLPIRATVYPSWNDGTGSPAVLMCSYSWAQDAIRMGSLVPDGGGKNAVLLELVLNNLSRLFQNRITYDQLTHLVVDYHAFSFSHDPYSLGAYAKFSAGQFTNLYPAIRQPAANGRFFFVGECASEHHGWIVGAIQSAREALKTLGIRFDLKKLLHVLEQDSKTFEVVEPGHSEDTVLYHLVQHAVQEKLTIGRPTY</sequence>
<dbReference type="Gene3D" id="1.10.405.10">
    <property type="entry name" value="Guanine Nucleotide Dissociation Inhibitor, domain 1"/>
    <property type="match status" value="1"/>
</dbReference>
<evidence type="ECO:0000259" key="1">
    <source>
        <dbReference type="Pfam" id="PF01593"/>
    </source>
</evidence>